<proteinExistence type="predicted"/>
<feature type="transmembrane region" description="Helical" evidence="1">
    <location>
        <begin position="58"/>
        <end position="77"/>
    </location>
</feature>
<gene>
    <name evidence="2" type="ORF">E3J62_09350</name>
</gene>
<feature type="transmembrane region" description="Helical" evidence="1">
    <location>
        <begin position="89"/>
        <end position="111"/>
    </location>
</feature>
<organism evidence="2 3">
    <name type="scientific">candidate division TA06 bacterium</name>
    <dbReference type="NCBI Taxonomy" id="2250710"/>
    <lineage>
        <taxon>Bacteria</taxon>
        <taxon>Bacteria division TA06</taxon>
    </lineage>
</organism>
<dbReference type="AlphaFoldDB" id="A0A523UQP4"/>
<accession>A0A523UQP4</accession>
<evidence type="ECO:0000256" key="1">
    <source>
        <dbReference type="SAM" id="Phobius"/>
    </source>
</evidence>
<reference evidence="2 3" key="1">
    <citation type="submission" date="2019-03" db="EMBL/GenBank/DDBJ databases">
        <title>Metabolic potential of uncultured bacteria and archaea associated with petroleum seepage in deep-sea sediments.</title>
        <authorList>
            <person name="Dong X."/>
            <person name="Hubert C."/>
        </authorList>
    </citation>
    <scope>NUCLEOTIDE SEQUENCE [LARGE SCALE GENOMIC DNA]</scope>
    <source>
        <strain evidence="2">E44_bin18</strain>
    </source>
</reference>
<sequence>MEFLLLGGMILIMSLLNKVKAMKQANKALAGLQIPIGIVVFIVGLSLLAGHGPYGERFLFAGLMGLVAGVFLLFNLLKLVPTAEGSVDKISNILALFQVPVGILTILAVLIDMF</sequence>
<comment type="caution">
    <text evidence="2">The sequence shown here is derived from an EMBL/GenBank/DDBJ whole genome shotgun (WGS) entry which is preliminary data.</text>
</comment>
<dbReference type="Proteomes" id="UP000315525">
    <property type="component" value="Unassembled WGS sequence"/>
</dbReference>
<feature type="transmembrane region" description="Helical" evidence="1">
    <location>
        <begin position="31"/>
        <end position="51"/>
    </location>
</feature>
<keyword evidence="1" id="KW-1133">Transmembrane helix</keyword>
<protein>
    <submittedName>
        <fullName evidence="2">Uncharacterized protein</fullName>
    </submittedName>
</protein>
<dbReference type="EMBL" id="SOJN01000108">
    <property type="protein sequence ID" value="TET44850.1"/>
    <property type="molecule type" value="Genomic_DNA"/>
</dbReference>
<keyword evidence="1" id="KW-0472">Membrane</keyword>
<name>A0A523UQP4_UNCT6</name>
<evidence type="ECO:0000313" key="2">
    <source>
        <dbReference type="EMBL" id="TET44850.1"/>
    </source>
</evidence>
<evidence type="ECO:0000313" key="3">
    <source>
        <dbReference type="Proteomes" id="UP000315525"/>
    </source>
</evidence>
<keyword evidence="1" id="KW-0812">Transmembrane</keyword>